<evidence type="ECO:0000256" key="3">
    <source>
        <dbReference type="ARBA" id="ARBA00022729"/>
    </source>
</evidence>
<dbReference type="Pfam" id="PF13407">
    <property type="entry name" value="Peripla_BP_4"/>
    <property type="match status" value="1"/>
</dbReference>
<dbReference type="STRING" id="1319815.HMPREF0202_01014"/>
<keyword evidence="3 4" id="KW-0732">Signal</keyword>
<dbReference type="GO" id="GO:0030246">
    <property type="term" value="F:carbohydrate binding"/>
    <property type="evidence" value="ECO:0007669"/>
    <property type="project" value="UniProtKB-ARBA"/>
</dbReference>
<name>U7VE08_9FUSO</name>
<dbReference type="Proteomes" id="UP000017081">
    <property type="component" value="Unassembled WGS sequence"/>
</dbReference>
<evidence type="ECO:0000313" key="7">
    <source>
        <dbReference type="Proteomes" id="UP000017081"/>
    </source>
</evidence>
<comment type="similarity">
    <text evidence="2">Belongs to the bacterial solute-binding protein 2 family.</text>
</comment>
<comment type="caution">
    <text evidence="6">The sequence shown here is derived from an EMBL/GenBank/DDBJ whole genome shotgun (WGS) entry which is preliminary data.</text>
</comment>
<evidence type="ECO:0000256" key="2">
    <source>
        <dbReference type="ARBA" id="ARBA00007639"/>
    </source>
</evidence>
<dbReference type="RefSeq" id="WP_023050555.1">
    <property type="nucleotide sequence ID" value="NZ_CP173062.2"/>
</dbReference>
<dbReference type="CDD" id="cd20008">
    <property type="entry name" value="PBP1_ABC_sugar_binding-like"/>
    <property type="match status" value="1"/>
</dbReference>
<proteinExistence type="inferred from homology"/>
<dbReference type="HOGENOM" id="CLU_037628_3_3_0"/>
<evidence type="ECO:0000313" key="6">
    <source>
        <dbReference type="EMBL" id="ERT69048.1"/>
    </source>
</evidence>
<protein>
    <recommendedName>
        <fullName evidence="5">Periplasmic binding protein domain-containing protein</fullName>
    </recommendedName>
</protein>
<dbReference type="AlphaFoldDB" id="U7VE08"/>
<feature type="domain" description="Periplasmic binding protein" evidence="5">
    <location>
        <begin position="31"/>
        <end position="285"/>
    </location>
</feature>
<dbReference type="InterPro" id="IPR028082">
    <property type="entry name" value="Peripla_BP_I"/>
</dbReference>
<dbReference type="GO" id="GO:0030313">
    <property type="term" value="C:cell envelope"/>
    <property type="evidence" value="ECO:0007669"/>
    <property type="project" value="UniProtKB-SubCell"/>
</dbReference>
<feature type="chain" id="PRO_5004689746" description="Periplasmic binding protein domain-containing protein" evidence="4">
    <location>
        <begin position="24"/>
        <end position="303"/>
    </location>
</feature>
<dbReference type="Gene3D" id="3.40.50.2300">
    <property type="match status" value="2"/>
</dbReference>
<evidence type="ECO:0000259" key="5">
    <source>
        <dbReference type="Pfam" id="PF13407"/>
    </source>
</evidence>
<accession>U7VE08</accession>
<dbReference type="PANTHER" id="PTHR46847">
    <property type="entry name" value="D-ALLOSE-BINDING PERIPLASMIC PROTEIN-RELATED"/>
    <property type="match status" value="1"/>
</dbReference>
<evidence type="ECO:0000256" key="1">
    <source>
        <dbReference type="ARBA" id="ARBA00004196"/>
    </source>
</evidence>
<dbReference type="EMBL" id="AXZF01000038">
    <property type="protein sequence ID" value="ERT69048.1"/>
    <property type="molecule type" value="Genomic_DNA"/>
</dbReference>
<dbReference type="SUPFAM" id="SSF53822">
    <property type="entry name" value="Periplasmic binding protein-like I"/>
    <property type="match status" value="1"/>
</dbReference>
<gene>
    <name evidence="6" type="ORF">HMPREF0202_01014</name>
</gene>
<sequence length="303" mass="32153">MRKVSKLLLLSSLFLGLATGAFAQKKFVLITMDSMDEHWLSVKKGAETKAKELGDVDIIFRAPAGKVDPNEQTRMVEDAINQKVDAILLAPSDKSALGPVVERAIDEKIPVVIIDSPVDAEGYVTFLSTDNYAAGALAADTLAKLVNEKGKVGIINAQPGAGTAIARSSGFEDRLKEKYPNMKVAGIQYSNGDKAVALNQATDMMTANPDLVAFYGSNEGSTVGISRALEESGNIGKIKLVGFDFSKDTITGLKNGSIQASMVQNPEKMGYDGVAAAYDNINGKEVPKHVDTGVKVVTVGDLK</sequence>
<comment type="subcellular location">
    <subcellularLocation>
        <location evidence="1">Cell envelope</location>
    </subcellularLocation>
</comment>
<dbReference type="PANTHER" id="PTHR46847:SF1">
    <property type="entry name" value="D-ALLOSE-BINDING PERIPLASMIC PROTEIN-RELATED"/>
    <property type="match status" value="1"/>
</dbReference>
<reference evidence="6 7" key="1">
    <citation type="submission" date="2013-08" db="EMBL/GenBank/DDBJ databases">
        <authorList>
            <person name="Weinstock G."/>
            <person name="Sodergren E."/>
            <person name="Wylie T."/>
            <person name="Fulton L."/>
            <person name="Fulton R."/>
            <person name="Fronick C."/>
            <person name="O'Laughlin M."/>
            <person name="Godfrey J."/>
            <person name="Miner T."/>
            <person name="Herter B."/>
            <person name="Appelbaum E."/>
            <person name="Cordes M."/>
            <person name="Lek S."/>
            <person name="Wollam A."/>
            <person name="Pepin K.H."/>
            <person name="Palsikar V.B."/>
            <person name="Mitreva M."/>
            <person name="Wilson R.K."/>
        </authorList>
    </citation>
    <scope>NUCLEOTIDE SEQUENCE [LARGE SCALE GENOMIC DNA]</scope>
    <source>
        <strain evidence="6 7">ATCC BAA-474</strain>
    </source>
</reference>
<dbReference type="eggNOG" id="COG1879">
    <property type="taxonomic scope" value="Bacteria"/>
</dbReference>
<feature type="signal peptide" evidence="4">
    <location>
        <begin position="1"/>
        <end position="23"/>
    </location>
</feature>
<keyword evidence="7" id="KW-1185">Reference proteome</keyword>
<dbReference type="InterPro" id="IPR025997">
    <property type="entry name" value="SBP_2_dom"/>
</dbReference>
<evidence type="ECO:0000256" key="4">
    <source>
        <dbReference type="SAM" id="SignalP"/>
    </source>
</evidence>
<organism evidence="6 7">
    <name type="scientific">Cetobacterium somerae ATCC BAA-474</name>
    <dbReference type="NCBI Taxonomy" id="1319815"/>
    <lineage>
        <taxon>Bacteria</taxon>
        <taxon>Fusobacteriati</taxon>
        <taxon>Fusobacteriota</taxon>
        <taxon>Fusobacteriia</taxon>
        <taxon>Fusobacteriales</taxon>
        <taxon>Fusobacteriaceae</taxon>
        <taxon>Cetobacterium</taxon>
    </lineage>
</organism>